<dbReference type="EnsemblPlants" id="Bo4g157340.1">
    <property type="protein sequence ID" value="Bo4g157340.1"/>
    <property type="gene ID" value="Bo4g157340"/>
</dbReference>
<dbReference type="Proteomes" id="UP000032141">
    <property type="component" value="Chromosome C4"/>
</dbReference>
<organism evidence="1 2">
    <name type="scientific">Brassica oleracea var. oleracea</name>
    <dbReference type="NCBI Taxonomy" id="109376"/>
    <lineage>
        <taxon>Eukaryota</taxon>
        <taxon>Viridiplantae</taxon>
        <taxon>Streptophyta</taxon>
        <taxon>Embryophyta</taxon>
        <taxon>Tracheophyta</taxon>
        <taxon>Spermatophyta</taxon>
        <taxon>Magnoliopsida</taxon>
        <taxon>eudicotyledons</taxon>
        <taxon>Gunneridae</taxon>
        <taxon>Pentapetalae</taxon>
        <taxon>rosids</taxon>
        <taxon>malvids</taxon>
        <taxon>Brassicales</taxon>
        <taxon>Brassicaceae</taxon>
        <taxon>Brassiceae</taxon>
        <taxon>Brassica</taxon>
    </lineage>
</organism>
<reference evidence="1" key="2">
    <citation type="submission" date="2015-03" db="UniProtKB">
        <authorList>
            <consortium name="EnsemblPlants"/>
        </authorList>
    </citation>
    <scope>IDENTIFICATION</scope>
</reference>
<keyword evidence="2" id="KW-1185">Reference proteome</keyword>
<evidence type="ECO:0000313" key="2">
    <source>
        <dbReference type="Proteomes" id="UP000032141"/>
    </source>
</evidence>
<name>A0A0D3C1Z8_BRAOL</name>
<dbReference type="Gramene" id="Bo4g157340.1">
    <property type="protein sequence ID" value="Bo4g157340.1"/>
    <property type="gene ID" value="Bo4g157340"/>
</dbReference>
<evidence type="ECO:0000313" key="1">
    <source>
        <dbReference type="EnsemblPlants" id="Bo4g157340.1"/>
    </source>
</evidence>
<protein>
    <submittedName>
        <fullName evidence="1">Uncharacterized protein</fullName>
    </submittedName>
</protein>
<accession>A0A0D3C1Z8</accession>
<dbReference type="HOGENOM" id="CLU_3053144_0_0_1"/>
<proteinExistence type="predicted"/>
<sequence length="54" mass="6468">MKRNSIYQLKCSVPFACKRDKETDKSHKERSLEMEELRVNELGQKKNIATDRRE</sequence>
<dbReference type="AlphaFoldDB" id="A0A0D3C1Z8"/>
<reference evidence="1 2" key="1">
    <citation type="journal article" date="2014" name="Genome Biol.">
        <title>Transcriptome and methylome profiling reveals relics of genome dominance in the mesopolyploid Brassica oleracea.</title>
        <authorList>
            <person name="Parkin I.A."/>
            <person name="Koh C."/>
            <person name="Tang H."/>
            <person name="Robinson S.J."/>
            <person name="Kagale S."/>
            <person name="Clarke W.E."/>
            <person name="Town C.D."/>
            <person name="Nixon J."/>
            <person name="Krishnakumar V."/>
            <person name="Bidwell S.L."/>
            <person name="Denoeud F."/>
            <person name="Belcram H."/>
            <person name="Links M.G."/>
            <person name="Just J."/>
            <person name="Clarke C."/>
            <person name="Bender T."/>
            <person name="Huebert T."/>
            <person name="Mason A.S."/>
            <person name="Pires J.C."/>
            <person name="Barker G."/>
            <person name="Moore J."/>
            <person name="Walley P.G."/>
            <person name="Manoli S."/>
            <person name="Batley J."/>
            <person name="Edwards D."/>
            <person name="Nelson M.N."/>
            <person name="Wang X."/>
            <person name="Paterson A.H."/>
            <person name="King G."/>
            <person name="Bancroft I."/>
            <person name="Chalhoub B."/>
            <person name="Sharpe A.G."/>
        </authorList>
    </citation>
    <scope>NUCLEOTIDE SEQUENCE</scope>
    <source>
        <strain evidence="1 2">cv. TO1000</strain>
    </source>
</reference>